<comment type="caution">
    <text evidence="1">The sequence shown here is derived from an EMBL/GenBank/DDBJ whole genome shotgun (WGS) entry which is preliminary data.</text>
</comment>
<sequence>MKHIIQYNISKGEKQYVAEGVNFPAVTQAVTLDELVKNIQEVTELVLDGEAPATFGLATP</sequence>
<dbReference type="Proteomes" id="UP000230833">
    <property type="component" value="Unassembled WGS sequence"/>
</dbReference>
<name>A0A2H0RJY8_9BACT</name>
<dbReference type="Gene3D" id="3.30.160.250">
    <property type="match status" value="1"/>
</dbReference>
<dbReference type="EMBL" id="PCYL01000029">
    <property type="protein sequence ID" value="PIR46736.1"/>
    <property type="molecule type" value="Genomic_DNA"/>
</dbReference>
<evidence type="ECO:0000313" key="2">
    <source>
        <dbReference type="Proteomes" id="UP000230833"/>
    </source>
</evidence>
<evidence type="ECO:0000313" key="1">
    <source>
        <dbReference type="EMBL" id="PIR46736.1"/>
    </source>
</evidence>
<organism evidence="1 2">
    <name type="scientific">Candidatus Vogelbacteria bacterium CG10_big_fil_rev_8_21_14_0_10_45_14</name>
    <dbReference type="NCBI Taxonomy" id="1975042"/>
    <lineage>
        <taxon>Bacteria</taxon>
        <taxon>Candidatus Vogeliibacteriota</taxon>
    </lineage>
</organism>
<proteinExistence type="predicted"/>
<accession>A0A2H0RJY8</accession>
<evidence type="ECO:0008006" key="3">
    <source>
        <dbReference type="Google" id="ProtNLM"/>
    </source>
</evidence>
<dbReference type="SUPFAM" id="SSF143100">
    <property type="entry name" value="TTHA1013/TTHA0281-like"/>
    <property type="match status" value="1"/>
</dbReference>
<reference evidence="1 2" key="1">
    <citation type="submission" date="2017-09" db="EMBL/GenBank/DDBJ databases">
        <title>Depth-based differentiation of microbial function through sediment-hosted aquifers and enrichment of novel symbionts in the deep terrestrial subsurface.</title>
        <authorList>
            <person name="Probst A.J."/>
            <person name="Ladd B."/>
            <person name="Jarett J.K."/>
            <person name="Geller-Mcgrath D.E."/>
            <person name="Sieber C.M."/>
            <person name="Emerson J.B."/>
            <person name="Anantharaman K."/>
            <person name="Thomas B.C."/>
            <person name="Malmstrom R."/>
            <person name="Stieglmeier M."/>
            <person name="Klingl A."/>
            <person name="Woyke T."/>
            <person name="Ryan C.M."/>
            <person name="Banfield J.F."/>
        </authorList>
    </citation>
    <scope>NUCLEOTIDE SEQUENCE [LARGE SCALE GENOMIC DNA]</scope>
    <source>
        <strain evidence="1">CG10_big_fil_rev_8_21_14_0_10_45_14</strain>
    </source>
</reference>
<dbReference type="AlphaFoldDB" id="A0A2H0RJY8"/>
<gene>
    <name evidence="1" type="ORF">COV07_02625</name>
</gene>
<dbReference type="InterPro" id="IPR035069">
    <property type="entry name" value="TTHA1013/TTHA0281-like"/>
</dbReference>
<protein>
    <recommendedName>
        <fullName evidence="3">HicB family protein</fullName>
    </recommendedName>
</protein>